<accession>A0A9W6HGG7</accession>
<dbReference type="Proteomes" id="UP001142317">
    <property type="component" value="Unassembled WGS sequence"/>
</dbReference>
<reference evidence="1" key="1">
    <citation type="journal article" date="2014" name="Int. J. Syst. Evol. Microbiol.">
        <title>Complete genome sequence of Corynebacterium casei LMG S-19264T (=DSM 44701T), isolated from a smear-ripened cheese.</title>
        <authorList>
            <consortium name="US DOE Joint Genome Institute (JGI-PGF)"/>
            <person name="Walter F."/>
            <person name="Albersmeier A."/>
            <person name="Kalinowski J."/>
            <person name="Ruckert C."/>
        </authorList>
    </citation>
    <scope>NUCLEOTIDE SEQUENCE</scope>
    <source>
        <strain evidence="1">VKM Ac-1447</strain>
    </source>
</reference>
<name>A0A9W6HGG7_9MICO</name>
<evidence type="ECO:0000313" key="2">
    <source>
        <dbReference type="Proteomes" id="UP001142317"/>
    </source>
</evidence>
<comment type="caution">
    <text evidence="1">The sequence shown here is derived from an EMBL/GenBank/DDBJ whole genome shotgun (WGS) entry which is preliminary data.</text>
</comment>
<organism evidence="1 2">
    <name type="scientific">Microbacterium imperiale</name>
    <dbReference type="NCBI Taxonomy" id="33884"/>
    <lineage>
        <taxon>Bacteria</taxon>
        <taxon>Bacillati</taxon>
        <taxon>Actinomycetota</taxon>
        <taxon>Actinomycetes</taxon>
        <taxon>Micrococcales</taxon>
        <taxon>Microbacteriaceae</taxon>
        <taxon>Microbacterium</taxon>
    </lineage>
</organism>
<evidence type="ECO:0000313" key="1">
    <source>
        <dbReference type="EMBL" id="GLJ79623.1"/>
    </source>
</evidence>
<gene>
    <name evidence="1" type="ORF">GCM10017586_13050</name>
</gene>
<dbReference type="EMBL" id="BSEO01000004">
    <property type="protein sequence ID" value="GLJ79623.1"/>
    <property type="molecule type" value="Genomic_DNA"/>
</dbReference>
<sequence length="97" mass="10594">MLASMSVYLLIGGPLAGGPVIELPEDYTPVFGAPALAVWTGDPDHGREVRAINELMVAAMYRLDAKTIRALEDGNDVITTDDKTRQAIADFREAYER</sequence>
<reference evidence="1" key="2">
    <citation type="submission" date="2023-01" db="EMBL/GenBank/DDBJ databases">
        <authorList>
            <person name="Sun Q."/>
            <person name="Evtushenko L."/>
        </authorList>
    </citation>
    <scope>NUCLEOTIDE SEQUENCE</scope>
    <source>
        <strain evidence="1">VKM Ac-1447</strain>
    </source>
</reference>
<keyword evidence="2" id="KW-1185">Reference proteome</keyword>
<protein>
    <submittedName>
        <fullName evidence="1">Uncharacterized protein</fullName>
    </submittedName>
</protein>
<proteinExistence type="predicted"/>
<dbReference type="AlphaFoldDB" id="A0A9W6HGG7"/>